<evidence type="ECO:0000313" key="1">
    <source>
        <dbReference type="EMBL" id="RFA36411.1"/>
    </source>
</evidence>
<proteinExistence type="predicted"/>
<evidence type="ECO:0000313" key="2">
    <source>
        <dbReference type="Proteomes" id="UP000256488"/>
    </source>
</evidence>
<accession>A0A3E0WW70</accession>
<dbReference type="AlphaFoldDB" id="A0A3E0WW70"/>
<dbReference type="InterPro" id="IPR022477">
    <property type="entry name" value="Spore_YqfC"/>
</dbReference>
<dbReference type="InterPro" id="IPR022476">
    <property type="entry name" value="Spore_YabP/YqfC"/>
</dbReference>
<comment type="caution">
    <text evidence="1">The sequence shown here is derived from an EMBL/GenBank/DDBJ whole genome shotgun (WGS) entry which is preliminary data.</text>
</comment>
<protein>
    <submittedName>
        <fullName evidence="1">Sporulation protein YqfC</fullName>
    </submittedName>
</protein>
<dbReference type="Proteomes" id="UP000256488">
    <property type="component" value="Unassembled WGS sequence"/>
</dbReference>
<dbReference type="NCBIfam" id="TIGR02856">
    <property type="entry name" value="spore_yqfC"/>
    <property type="match status" value="1"/>
</dbReference>
<name>A0A3E0WW70_9BACI</name>
<dbReference type="Pfam" id="PF07873">
    <property type="entry name" value="YabP"/>
    <property type="match status" value="1"/>
</dbReference>
<sequence length="103" mass="11899">MVKKWKQQFRPWLTKYFALPSDVLLELPRITVVGQLHVYIENHKGLEIYSDTELKLKSNKGYVRISGSGFVLKRMLPEEILLEGMIRDITFIPDGGTGYDAKE</sequence>
<dbReference type="EMBL" id="NFZX01000006">
    <property type="protein sequence ID" value="RFA36411.1"/>
    <property type="molecule type" value="Genomic_DNA"/>
</dbReference>
<organism evidence="1 2">
    <name type="scientific">Virgibacillus dokdonensis</name>
    <dbReference type="NCBI Taxonomy" id="302167"/>
    <lineage>
        <taxon>Bacteria</taxon>
        <taxon>Bacillati</taxon>
        <taxon>Bacillota</taxon>
        <taxon>Bacilli</taxon>
        <taxon>Bacillales</taxon>
        <taxon>Bacillaceae</taxon>
        <taxon>Virgibacillus</taxon>
    </lineage>
</organism>
<reference evidence="1 2" key="1">
    <citation type="submission" date="2017-05" db="EMBL/GenBank/DDBJ databases">
        <title>Virgibacillus sp. AK90 isolated from a saltern of Kakinada, India.</title>
        <authorList>
            <person name="Gupta V."/>
            <person name="Sidhu C."/>
            <person name="Korpole S."/>
            <person name="Pinnaka A.K."/>
        </authorList>
    </citation>
    <scope>NUCLEOTIDE SEQUENCE [LARGE SCALE GENOMIC DNA]</scope>
    <source>
        <strain evidence="1 2">AK90</strain>
    </source>
</reference>
<gene>
    <name evidence="1" type="ORF">CAI16_04935</name>
</gene>